<evidence type="ECO:0000313" key="2">
    <source>
        <dbReference type="Proteomes" id="UP000077266"/>
    </source>
</evidence>
<sequence>MADWFIRPNQKMAPSTSATGNWKASTILRAGLMALLSVPRSTTDATFGPFFAPSLTASINGNAVNTTELGAWFNDLAGQVADAASVQFSAFEDISTAGVCDGSLQSSTSTGAASVQFTVIGQDLLTPLARNISMTVWYVICLSGRQITASRCPQHGRLPGRHQ</sequence>
<accession>A0A165LLW7</accession>
<evidence type="ECO:0000313" key="1">
    <source>
        <dbReference type="EMBL" id="KZV98032.1"/>
    </source>
</evidence>
<protein>
    <submittedName>
        <fullName evidence="1">Uncharacterized protein</fullName>
    </submittedName>
</protein>
<gene>
    <name evidence="1" type="ORF">EXIGLDRAFT_729201</name>
</gene>
<dbReference type="InParanoid" id="A0A165LLW7"/>
<dbReference type="EMBL" id="KV425923">
    <property type="protein sequence ID" value="KZV98032.1"/>
    <property type="molecule type" value="Genomic_DNA"/>
</dbReference>
<keyword evidence="2" id="KW-1185">Reference proteome</keyword>
<proteinExistence type="predicted"/>
<reference evidence="1 2" key="1">
    <citation type="journal article" date="2016" name="Mol. Biol. Evol.">
        <title>Comparative Genomics of Early-Diverging Mushroom-Forming Fungi Provides Insights into the Origins of Lignocellulose Decay Capabilities.</title>
        <authorList>
            <person name="Nagy L.G."/>
            <person name="Riley R."/>
            <person name="Tritt A."/>
            <person name="Adam C."/>
            <person name="Daum C."/>
            <person name="Floudas D."/>
            <person name="Sun H."/>
            <person name="Yadav J.S."/>
            <person name="Pangilinan J."/>
            <person name="Larsson K.H."/>
            <person name="Matsuura K."/>
            <person name="Barry K."/>
            <person name="Labutti K."/>
            <person name="Kuo R."/>
            <person name="Ohm R.A."/>
            <person name="Bhattacharya S.S."/>
            <person name="Shirouzu T."/>
            <person name="Yoshinaga Y."/>
            <person name="Martin F.M."/>
            <person name="Grigoriev I.V."/>
            <person name="Hibbett D.S."/>
        </authorList>
    </citation>
    <scope>NUCLEOTIDE SEQUENCE [LARGE SCALE GENOMIC DNA]</scope>
    <source>
        <strain evidence="1 2">HHB12029</strain>
    </source>
</reference>
<dbReference type="Proteomes" id="UP000077266">
    <property type="component" value="Unassembled WGS sequence"/>
</dbReference>
<name>A0A165LLW7_EXIGL</name>
<organism evidence="1 2">
    <name type="scientific">Exidia glandulosa HHB12029</name>
    <dbReference type="NCBI Taxonomy" id="1314781"/>
    <lineage>
        <taxon>Eukaryota</taxon>
        <taxon>Fungi</taxon>
        <taxon>Dikarya</taxon>
        <taxon>Basidiomycota</taxon>
        <taxon>Agaricomycotina</taxon>
        <taxon>Agaricomycetes</taxon>
        <taxon>Auriculariales</taxon>
        <taxon>Exidiaceae</taxon>
        <taxon>Exidia</taxon>
    </lineage>
</organism>
<dbReference type="AlphaFoldDB" id="A0A165LLW7"/>